<dbReference type="AlphaFoldDB" id="A0A1Y4LM58"/>
<dbReference type="RefSeq" id="WP_087159002.1">
    <property type="nucleotide sequence ID" value="NZ_NFKM01000019.1"/>
</dbReference>
<dbReference type="GO" id="GO:0008932">
    <property type="term" value="F:lytic endotransglycosylase activity"/>
    <property type="evidence" value="ECO:0007669"/>
    <property type="project" value="UniProtKB-UniRule"/>
</dbReference>
<dbReference type="Gene3D" id="3.30.1490.480">
    <property type="entry name" value="Endolytic murein transglycosylase"/>
    <property type="match status" value="1"/>
</dbReference>
<keyword evidence="6 7" id="KW-0961">Cell wall biogenesis/degradation</keyword>
<evidence type="ECO:0000256" key="3">
    <source>
        <dbReference type="ARBA" id="ARBA00022989"/>
    </source>
</evidence>
<dbReference type="CDD" id="cd08010">
    <property type="entry name" value="MltG_like"/>
    <property type="match status" value="1"/>
</dbReference>
<evidence type="ECO:0000256" key="2">
    <source>
        <dbReference type="ARBA" id="ARBA00022692"/>
    </source>
</evidence>
<comment type="function">
    <text evidence="7">Functions as a peptidoglycan terminase that cleaves nascent peptidoglycan strands endolytically to terminate their elongation.</text>
</comment>
<evidence type="ECO:0000313" key="9">
    <source>
        <dbReference type="Proteomes" id="UP000195447"/>
    </source>
</evidence>
<dbReference type="InterPro" id="IPR003770">
    <property type="entry name" value="MLTG-like"/>
</dbReference>
<comment type="similarity">
    <text evidence="7">Belongs to the transglycosylase MltG family.</text>
</comment>
<accession>A0A1Y4LM58</accession>
<reference evidence="9" key="1">
    <citation type="submission" date="2017-04" db="EMBL/GenBank/DDBJ databases">
        <title>Function of individual gut microbiota members based on whole genome sequencing of pure cultures obtained from chicken caecum.</title>
        <authorList>
            <person name="Medvecky M."/>
            <person name="Cejkova D."/>
            <person name="Polansky O."/>
            <person name="Karasova D."/>
            <person name="Kubasova T."/>
            <person name="Cizek A."/>
            <person name="Rychlik I."/>
        </authorList>
    </citation>
    <scope>NUCLEOTIDE SEQUENCE [LARGE SCALE GENOMIC DNA]</scope>
    <source>
        <strain evidence="9">An178</strain>
    </source>
</reference>
<dbReference type="Proteomes" id="UP000195447">
    <property type="component" value="Unassembled WGS sequence"/>
</dbReference>
<evidence type="ECO:0000256" key="4">
    <source>
        <dbReference type="ARBA" id="ARBA00023136"/>
    </source>
</evidence>
<dbReference type="PANTHER" id="PTHR30518:SF2">
    <property type="entry name" value="ENDOLYTIC MUREIN TRANSGLYCOSYLASE"/>
    <property type="match status" value="1"/>
</dbReference>
<dbReference type="PANTHER" id="PTHR30518">
    <property type="entry name" value="ENDOLYTIC MUREIN TRANSGLYCOSYLASE"/>
    <property type="match status" value="1"/>
</dbReference>
<dbReference type="GO" id="GO:0005886">
    <property type="term" value="C:plasma membrane"/>
    <property type="evidence" value="ECO:0007669"/>
    <property type="project" value="UniProtKB-UniRule"/>
</dbReference>
<dbReference type="Gene3D" id="3.30.160.60">
    <property type="entry name" value="Classic Zinc Finger"/>
    <property type="match status" value="1"/>
</dbReference>
<comment type="catalytic activity">
    <reaction evidence="7">
        <text>a peptidoglycan chain = a peptidoglycan chain with N-acetyl-1,6-anhydromuramyl-[peptide] at the reducing end + a peptidoglycan chain with N-acetylglucosamine at the non-reducing end.</text>
        <dbReference type="EC" id="4.2.2.29"/>
    </reaction>
</comment>
<dbReference type="EMBL" id="NFKM01000019">
    <property type="protein sequence ID" value="OUP57794.1"/>
    <property type="molecule type" value="Genomic_DNA"/>
</dbReference>
<keyword evidence="4 7" id="KW-0472">Membrane</keyword>
<evidence type="ECO:0000256" key="1">
    <source>
        <dbReference type="ARBA" id="ARBA00022475"/>
    </source>
</evidence>
<keyword evidence="5 7" id="KW-0456">Lyase</keyword>
<keyword evidence="9" id="KW-1185">Reference proteome</keyword>
<keyword evidence="3 7" id="KW-1133">Transmembrane helix</keyword>
<proteinExistence type="inferred from homology"/>
<dbReference type="HAMAP" id="MF_02065">
    <property type="entry name" value="MltG"/>
    <property type="match status" value="1"/>
</dbReference>
<dbReference type="NCBIfam" id="TIGR00247">
    <property type="entry name" value="endolytic transglycosylase MltG"/>
    <property type="match status" value="1"/>
</dbReference>
<feature type="site" description="Important for catalytic activity" evidence="7">
    <location>
        <position position="243"/>
    </location>
</feature>
<evidence type="ECO:0000313" key="8">
    <source>
        <dbReference type="EMBL" id="OUP57794.1"/>
    </source>
</evidence>
<evidence type="ECO:0000256" key="5">
    <source>
        <dbReference type="ARBA" id="ARBA00023239"/>
    </source>
</evidence>
<comment type="caution">
    <text evidence="8">The sequence shown here is derived from an EMBL/GenBank/DDBJ whole genome shotgun (WGS) entry which is preliminary data.</text>
</comment>
<dbReference type="Pfam" id="PF02618">
    <property type="entry name" value="YceG"/>
    <property type="match status" value="1"/>
</dbReference>
<evidence type="ECO:0000256" key="6">
    <source>
        <dbReference type="ARBA" id="ARBA00023316"/>
    </source>
</evidence>
<evidence type="ECO:0000256" key="7">
    <source>
        <dbReference type="HAMAP-Rule" id="MF_02065"/>
    </source>
</evidence>
<keyword evidence="2 7" id="KW-0812">Transmembrane</keyword>
<dbReference type="EC" id="4.2.2.29" evidence="7"/>
<keyword evidence="1 7" id="KW-1003">Cell membrane</keyword>
<dbReference type="GO" id="GO:0071555">
    <property type="term" value="P:cell wall organization"/>
    <property type="evidence" value="ECO:0007669"/>
    <property type="project" value="UniProtKB-KW"/>
</dbReference>
<protein>
    <recommendedName>
        <fullName evidence="7">Endolytic murein transglycosylase</fullName>
        <ecNumber evidence="7">4.2.2.29</ecNumber>
    </recommendedName>
    <alternativeName>
        <fullName evidence="7">Peptidoglycan lytic transglycosylase</fullName>
    </alternativeName>
    <alternativeName>
        <fullName evidence="7">Peptidoglycan polymerization terminase</fullName>
    </alternativeName>
</protein>
<name>A0A1Y4LM58_9FIRM</name>
<sequence length="363" mass="41145">MPKSRRRPKKNNTVRNILLVIVLVLVVVLGGIFGYGYINLQPVGDGSNTINFQIEEGSDFDEVLNDLEDQNLIRSATVSKLYARVTGHQEYYAGFFELNDGMGTGDILSHIGNIENAKTQQVSITIPEGKWAKEIAASISEQFPYTTEEVLATWNDIEYIRTLANDYTFLDPEALSNENYKVKLEGYLFPETYFFDKDATIDEITRTLLNGFETIYEKYKTQFDNSSYSIHQLVSLASVVQFESGSAQEMPTIAQVFYNRLNQQMRLESSVTVCYALYDEFNDPQDCEVRTDIESPYNTYLNDGLPIGPILNPGEEAINAVLNPSPNDYLFFVADIYGDGSVYYSTTYEEHQARMEELGLVIE</sequence>
<organism evidence="8 9">
    <name type="scientific">Faecalitalea cylindroides</name>
    <dbReference type="NCBI Taxonomy" id="39483"/>
    <lineage>
        <taxon>Bacteria</taxon>
        <taxon>Bacillati</taxon>
        <taxon>Bacillota</taxon>
        <taxon>Erysipelotrichia</taxon>
        <taxon>Erysipelotrichales</taxon>
        <taxon>Erysipelotrichaceae</taxon>
        <taxon>Faecalitalea</taxon>
    </lineage>
</organism>
<dbReference type="GO" id="GO:0009252">
    <property type="term" value="P:peptidoglycan biosynthetic process"/>
    <property type="evidence" value="ECO:0007669"/>
    <property type="project" value="UniProtKB-UniRule"/>
</dbReference>
<gene>
    <name evidence="7" type="primary">mltG</name>
    <name evidence="8" type="ORF">B5F14_08515</name>
</gene>